<dbReference type="EMBL" id="AKHW03004895">
    <property type="protein sequence ID" value="KYO28503.1"/>
    <property type="molecule type" value="Genomic_DNA"/>
</dbReference>
<gene>
    <name evidence="1" type="ORF">Y1Q_0006475</name>
</gene>
<protein>
    <submittedName>
        <fullName evidence="1">Uncharacterized protein</fullName>
    </submittedName>
</protein>
<accession>A0A151MVB9</accession>
<dbReference type="Proteomes" id="UP000050525">
    <property type="component" value="Unassembled WGS sequence"/>
</dbReference>
<evidence type="ECO:0000313" key="1">
    <source>
        <dbReference type="EMBL" id="KYO28503.1"/>
    </source>
</evidence>
<organism evidence="1 2">
    <name type="scientific">Alligator mississippiensis</name>
    <name type="common">American alligator</name>
    <dbReference type="NCBI Taxonomy" id="8496"/>
    <lineage>
        <taxon>Eukaryota</taxon>
        <taxon>Metazoa</taxon>
        <taxon>Chordata</taxon>
        <taxon>Craniata</taxon>
        <taxon>Vertebrata</taxon>
        <taxon>Euteleostomi</taxon>
        <taxon>Archelosauria</taxon>
        <taxon>Archosauria</taxon>
        <taxon>Crocodylia</taxon>
        <taxon>Alligatoridae</taxon>
        <taxon>Alligatorinae</taxon>
        <taxon>Alligator</taxon>
    </lineage>
</organism>
<evidence type="ECO:0000313" key="2">
    <source>
        <dbReference type="Proteomes" id="UP000050525"/>
    </source>
</evidence>
<reference evidence="1 2" key="1">
    <citation type="journal article" date="2012" name="Genome Biol.">
        <title>Sequencing three crocodilian genomes to illuminate the evolution of archosaurs and amniotes.</title>
        <authorList>
            <person name="St John J.A."/>
            <person name="Braun E.L."/>
            <person name="Isberg S.R."/>
            <person name="Miles L.G."/>
            <person name="Chong A.Y."/>
            <person name="Gongora J."/>
            <person name="Dalzell P."/>
            <person name="Moran C."/>
            <person name="Bed'hom B."/>
            <person name="Abzhanov A."/>
            <person name="Burgess S.C."/>
            <person name="Cooksey A.M."/>
            <person name="Castoe T.A."/>
            <person name="Crawford N.G."/>
            <person name="Densmore L.D."/>
            <person name="Drew J.C."/>
            <person name="Edwards S.V."/>
            <person name="Faircloth B.C."/>
            <person name="Fujita M.K."/>
            <person name="Greenwold M.J."/>
            <person name="Hoffmann F.G."/>
            <person name="Howard J.M."/>
            <person name="Iguchi T."/>
            <person name="Janes D.E."/>
            <person name="Khan S.Y."/>
            <person name="Kohno S."/>
            <person name="de Koning A.J."/>
            <person name="Lance S.L."/>
            <person name="McCarthy F.M."/>
            <person name="McCormack J.E."/>
            <person name="Merchant M.E."/>
            <person name="Peterson D.G."/>
            <person name="Pollock D.D."/>
            <person name="Pourmand N."/>
            <person name="Raney B.J."/>
            <person name="Roessler K.A."/>
            <person name="Sanford J.R."/>
            <person name="Sawyer R.H."/>
            <person name="Schmidt C.J."/>
            <person name="Triplett E.W."/>
            <person name="Tuberville T.D."/>
            <person name="Venegas-Anaya M."/>
            <person name="Howard J.T."/>
            <person name="Jarvis E.D."/>
            <person name="Guillette L.J.Jr."/>
            <person name="Glenn T.C."/>
            <person name="Green R.E."/>
            <person name="Ray D.A."/>
        </authorList>
    </citation>
    <scope>NUCLEOTIDE SEQUENCE [LARGE SCALE GENOMIC DNA]</scope>
    <source>
        <strain evidence="1">KSC_2009_1</strain>
    </source>
</reference>
<comment type="caution">
    <text evidence="1">The sequence shown here is derived from an EMBL/GenBank/DDBJ whole genome shotgun (WGS) entry which is preliminary data.</text>
</comment>
<dbReference type="AlphaFoldDB" id="A0A151MVB9"/>
<name>A0A151MVB9_ALLMI</name>
<keyword evidence="2" id="KW-1185">Reference proteome</keyword>
<sequence>MAIIFKGQKAAEKKRGAVHTWAVRAAQKRSQATQSCTAAANQAPCRRITTEVLGGPRTPGSLYRAME</sequence>
<proteinExistence type="predicted"/>